<name>A0ABR9GE69_9GAMM</name>
<organism evidence="13 14">
    <name type="scientific">Dyella acidiphila</name>
    <dbReference type="NCBI Taxonomy" id="2775866"/>
    <lineage>
        <taxon>Bacteria</taxon>
        <taxon>Pseudomonadati</taxon>
        <taxon>Pseudomonadota</taxon>
        <taxon>Gammaproteobacteria</taxon>
        <taxon>Lysobacterales</taxon>
        <taxon>Rhodanobacteraceae</taxon>
        <taxon>Dyella</taxon>
    </lineage>
</organism>
<dbReference type="PANTHER" id="PTHR43722:SF1">
    <property type="entry name" value="PROLINE IMINOPEPTIDASE"/>
    <property type="match status" value="1"/>
</dbReference>
<dbReference type="PANTHER" id="PTHR43722">
    <property type="entry name" value="PROLINE IMINOPEPTIDASE"/>
    <property type="match status" value="1"/>
</dbReference>
<evidence type="ECO:0000256" key="3">
    <source>
        <dbReference type="ARBA" id="ARBA00010088"/>
    </source>
</evidence>
<proteinExistence type="inferred from homology"/>
<feature type="domain" description="AB hydrolase-1" evidence="12">
    <location>
        <begin position="70"/>
        <end position="338"/>
    </location>
</feature>
<comment type="subcellular location">
    <subcellularLocation>
        <location evidence="2">Cytoplasm</location>
    </subcellularLocation>
</comment>
<keyword evidence="7" id="KW-0963">Cytoplasm</keyword>
<comment type="caution">
    <text evidence="13">The sequence shown here is derived from an EMBL/GenBank/DDBJ whole genome shotgun (WGS) entry which is preliminary data.</text>
</comment>
<protein>
    <recommendedName>
        <fullName evidence="5">Proline iminopeptidase</fullName>
        <ecNumber evidence="4">3.4.11.5</ecNumber>
    </recommendedName>
    <alternativeName>
        <fullName evidence="10">Prolyl aminopeptidase</fullName>
    </alternativeName>
</protein>
<comment type="similarity">
    <text evidence="3">Belongs to the peptidase S33 family.</text>
</comment>
<dbReference type="InterPro" id="IPR002410">
    <property type="entry name" value="Peptidase_S33"/>
</dbReference>
<dbReference type="SUPFAM" id="SSF53474">
    <property type="entry name" value="alpha/beta-Hydrolases"/>
    <property type="match status" value="1"/>
</dbReference>
<evidence type="ECO:0000256" key="11">
    <source>
        <dbReference type="SAM" id="SignalP"/>
    </source>
</evidence>
<dbReference type="PRINTS" id="PR00793">
    <property type="entry name" value="PROAMNOPTASE"/>
</dbReference>
<evidence type="ECO:0000256" key="4">
    <source>
        <dbReference type="ARBA" id="ARBA00012568"/>
    </source>
</evidence>
<dbReference type="Pfam" id="PF00561">
    <property type="entry name" value="Abhydrolase_1"/>
    <property type="match status" value="1"/>
</dbReference>
<keyword evidence="8" id="KW-0645">Protease</keyword>
<keyword evidence="9 13" id="KW-0378">Hydrolase</keyword>
<dbReference type="EMBL" id="JACZZA010000013">
    <property type="protein sequence ID" value="MBE1162346.1"/>
    <property type="molecule type" value="Genomic_DNA"/>
</dbReference>
<gene>
    <name evidence="13" type="ORF">IGX34_18325</name>
</gene>
<evidence type="ECO:0000256" key="6">
    <source>
        <dbReference type="ARBA" id="ARBA00022438"/>
    </source>
</evidence>
<accession>A0ABR9GE69</accession>
<keyword evidence="14" id="KW-1185">Reference proteome</keyword>
<evidence type="ECO:0000256" key="10">
    <source>
        <dbReference type="ARBA" id="ARBA00029605"/>
    </source>
</evidence>
<keyword evidence="11" id="KW-0732">Signal</keyword>
<sequence length="359" mass="38723">MSRPSLVRIASALLVLSLASVPLASAGTNEAPFPTAAALCHHTAIAEEGFVPIGGIEQWVTIHGAHCDSPVVLFIHGGPGNPLSPFAAKVYGSWESRFTLVQWDQRGAGKTFGHNPGSAQASLSIEQMSQDGIALAQYLTAHLGQKKIILMGSSWGSVLAVHMAMARPDLFYAYVGSSQLVDGEQNASAAYRQALDRARRIGDTGSVTKLVALGAPPWTDPHSFGALRRITRRYEASASTAAPADWWQPAPAYTGTSVQQEEDAGEDYSYLQYVGKDGHGMFWQINLPALGGEFRIPVFLVQGAEDLNTVPPMTKHYFDTLHAPQKAYVLVPHTGHDPNVAMVDAQYRLLIQRVLPLTK</sequence>
<evidence type="ECO:0000256" key="5">
    <source>
        <dbReference type="ARBA" id="ARBA00021843"/>
    </source>
</evidence>
<dbReference type="InterPro" id="IPR005944">
    <property type="entry name" value="Pro_iminopeptidase"/>
</dbReference>
<dbReference type="InterPro" id="IPR000073">
    <property type="entry name" value="AB_hydrolase_1"/>
</dbReference>
<dbReference type="Gene3D" id="3.40.50.1820">
    <property type="entry name" value="alpha/beta hydrolase"/>
    <property type="match status" value="1"/>
</dbReference>
<evidence type="ECO:0000313" key="13">
    <source>
        <dbReference type="EMBL" id="MBE1162346.1"/>
    </source>
</evidence>
<evidence type="ECO:0000256" key="8">
    <source>
        <dbReference type="ARBA" id="ARBA00022670"/>
    </source>
</evidence>
<feature type="chain" id="PRO_5045797924" description="Proline iminopeptidase" evidence="11">
    <location>
        <begin position="27"/>
        <end position="359"/>
    </location>
</feature>
<feature type="signal peptide" evidence="11">
    <location>
        <begin position="1"/>
        <end position="26"/>
    </location>
</feature>
<evidence type="ECO:0000256" key="1">
    <source>
        <dbReference type="ARBA" id="ARBA00001585"/>
    </source>
</evidence>
<reference evidence="13 14" key="1">
    <citation type="submission" date="2020-09" db="EMBL/GenBank/DDBJ databases">
        <title>Dyella sp. 7MK23 isolated from forest soil.</title>
        <authorList>
            <person name="Fu J."/>
        </authorList>
    </citation>
    <scope>NUCLEOTIDE SEQUENCE [LARGE SCALE GENOMIC DNA]</scope>
    <source>
        <strain evidence="13 14">7MK23</strain>
    </source>
</reference>
<keyword evidence="6" id="KW-0031">Aminopeptidase</keyword>
<evidence type="ECO:0000256" key="2">
    <source>
        <dbReference type="ARBA" id="ARBA00004496"/>
    </source>
</evidence>
<dbReference type="InterPro" id="IPR029058">
    <property type="entry name" value="AB_hydrolase_fold"/>
</dbReference>
<dbReference type="GO" id="GO:0016787">
    <property type="term" value="F:hydrolase activity"/>
    <property type="evidence" value="ECO:0007669"/>
    <property type="project" value="UniProtKB-KW"/>
</dbReference>
<evidence type="ECO:0000259" key="12">
    <source>
        <dbReference type="Pfam" id="PF00561"/>
    </source>
</evidence>
<comment type="catalytic activity">
    <reaction evidence="1">
        <text>Release of N-terminal proline from a peptide.</text>
        <dbReference type="EC" id="3.4.11.5"/>
    </reaction>
</comment>
<evidence type="ECO:0000313" key="14">
    <source>
        <dbReference type="Proteomes" id="UP000651010"/>
    </source>
</evidence>
<evidence type="ECO:0000256" key="7">
    <source>
        <dbReference type="ARBA" id="ARBA00022490"/>
    </source>
</evidence>
<dbReference type="Proteomes" id="UP000651010">
    <property type="component" value="Unassembled WGS sequence"/>
</dbReference>
<dbReference type="EC" id="3.4.11.5" evidence="4"/>
<evidence type="ECO:0000256" key="9">
    <source>
        <dbReference type="ARBA" id="ARBA00022801"/>
    </source>
</evidence>